<evidence type="ECO:0000256" key="1">
    <source>
        <dbReference type="ARBA" id="ARBA00008668"/>
    </source>
</evidence>
<dbReference type="GO" id="GO:0016788">
    <property type="term" value="F:hydrolase activity, acting on ester bonds"/>
    <property type="evidence" value="ECO:0007669"/>
    <property type="project" value="InterPro"/>
</dbReference>
<keyword evidence="2" id="KW-0378">Hydrolase</keyword>
<feature type="signal peptide" evidence="5">
    <location>
        <begin position="1"/>
        <end position="26"/>
    </location>
</feature>
<dbReference type="InterPro" id="IPR001087">
    <property type="entry name" value="GDSL"/>
</dbReference>
<dbReference type="GO" id="GO:0016042">
    <property type="term" value="P:lipid catabolic process"/>
    <property type="evidence" value="ECO:0007669"/>
    <property type="project" value="UniProtKB-KW"/>
</dbReference>
<comment type="similarity">
    <text evidence="1">Belongs to the 'GDSL' lipolytic enzyme family.</text>
</comment>
<evidence type="ECO:0000256" key="5">
    <source>
        <dbReference type="SAM" id="SignalP"/>
    </source>
</evidence>
<evidence type="ECO:0000313" key="7">
    <source>
        <dbReference type="Proteomes" id="UP000197138"/>
    </source>
</evidence>
<dbReference type="InterPro" id="IPR036514">
    <property type="entry name" value="SGNH_hydro_sf"/>
</dbReference>
<protein>
    <recommendedName>
        <fullName evidence="8">GDSL esterase/lipase At5g55050-like</fullName>
    </recommendedName>
</protein>
<dbReference type="EMBL" id="MTKT01000790">
    <property type="protein sequence ID" value="OWM88778.1"/>
    <property type="molecule type" value="Genomic_DNA"/>
</dbReference>
<evidence type="ECO:0000256" key="4">
    <source>
        <dbReference type="ARBA" id="ARBA00023098"/>
    </source>
</evidence>
<dbReference type="Pfam" id="PF00657">
    <property type="entry name" value="Lipase_GDSL"/>
    <property type="match status" value="1"/>
</dbReference>
<dbReference type="AlphaFoldDB" id="A0A218XVG3"/>
<feature type="chain" id="PRO_5012262199" description="GDSL esterase/lipase At5g55050-like" evidence="5">
    <location>
        <begin position="27"/>
        <end position="338"/>
    </location>
</feature>
<evidence type="ECO:0000256" key="3">
    <source>
        <dbReference type="ARBA" id="ARBA00022963"/>
    </source>
</evidence>
<accession>A0A218XVG3</accession>
<gene>
    <name evidence="6" type="ORF">CDL15_Pgr002545</name>
</gene>
<dbReference type="PANTHER" id="PTHR45648">
    <property type="entry name" value="GDSL LIPASE/ACYLHYDROLASE FAMILY PROTEIN (AFU_ORTHOLOGUE AFUA_4G14700)"/>
    <property type="match status" value="1"/>
</dbReference>
<evidence type="ECO:0008006" key="8">
    <source>
        <dbReference type="Google" id="ProtNLM"/>
    </source>
</evidence>
<proteinExistence type="inferred from homology"/>
<evidence type="ECO:0000256" key="2">
    <source>
        <dbReference type="ARBA" id="ARBA00022801"/>
    </source>
</evidence>
<organism evidence="6 7">
    <name type="scientific">Punica granatum</name>
    <name type="common">Pomegranate</name>
    <dbReference type="NCBI Taxonomy" id="22663"/>
    <lineage>
        <taxon>Eukaryota</taxon>
        <taxon>Viridiplantae</taxon>
        <taxon>Streptophyta</taxon>
        <taxon>Embryophyta</taxon>
        <taxon>Tracheophyta</taxon>
        <taxon>Spermatophyta</taxon>
        <taxon>Magnoliopsida</taxon>
        <taxon>eudicotyledons</taxon>
        <taxon>Gunneridae</taxon>
        <taxon>Pentapetalae</taxon>
        <taxon>rosids</taxon>
        <taxon>malvids</taxon>
        <taxon>Myrtales</taxon>
        <taxon>Lythraceae</taxon>
        <taxon>Punica</taxon>
    </lineage>
</organism>
<name>A0A218XVG3_PUNGR</name>
<reference evidence="7" key="1">
    <citation type="journal article" date="2017" name="Plant J.">
        <title>The pomegranate (Punica granatum L.) genome and the genomics of punicalagin biosynthesis.</title>
        <authorList>
            <person name="Qin G."/>
            <person name="Xu C."/>
            <person name="Ming R."/>
            <person name="Tang H."/>
            <person name="Guyot R."/>
            <person name="Kramer E.M."/>
            <person name="Hu Y."/>
            <person name="Yi X."/>
            <person name="Qi Y."/>
            <person name="Xu X."/>
            <person name="Gao Z."/>
            <person name="Pan H."/>
            <person name="Jian J."/>
            <person name="Tian Y."/>
            <person name="Yue Z."/>
            <person name="Xu Y."/>
        </authorList>
    </citation>
    <scope>NUCLEOTIDE SEQUENCE [LARGE SCALE GENOMIC DNA]</scope>
    <source>
        <strain evidence="7">cv. Dabenzi</strain>
    </source>
</reference>
<dbReference type="InterPro" id="IPR051058">
    <property type="entry name" value="GDSL_Est/Lipase"/>
</dbReference>
<dbReference type="Proteomes" id="UP000197138">
    <property type="component" value="Unassembled WGS sequence"/>
</dbReference>
<dbReference type="PANTHER" id="PTHR45648:SF106">
    <property type="entry name" value="ANTHER-SPECIFIC PROLINE-RICH PROTEIN APG"/>
    <property type="match status" value="1"/>
</dbReference>
<comment type="caution">
    <text evidence="6">The sequence shown here is derived from an EMBL/GenBank/DDBJ whole genome shotgun (WGS) entry which is preliminary data.</text>
</comment>
<keyword evidence="4" id="KW-0443">Lipid metabolism</keyword>
<dbReference type="Gene3D" id="3.40.50.1110">
    <property type="entry name" value="SGNH hydrolase"/>
    <property type="match status" value="1"/>
</dbReference>
<keyword evidence="5" id="KW-0732">Signal</keyword>
<keyword evidence="3" id="KW-0442">Lipid degradation</keyword>
<sequence>MAEFVYRSMILFVLVFLILQSSGSHGQMLPANFVFGDSLVDVGNNNYLLLSLAKANFPHNGIDLPSQKATGRFSNGKNIVDLLAGKVGLPSPPPYLSIDSDSSTSYLCGVSFASDGAAIFDITSNPLNTESIPLRQQVEYYLKVYEYLRKRLGFAHAQKRLSKSLFFIVIGSNDILNYSRSIDQNKPPKKHVNQMTTLLKAKIHDIANDARQLGAGLGITEFSLSADGGLSMLFYECKDYVLVASQGSISEKVNDLCQKTQFQLQQVANRSRFKRLIPNFGSKNRGSNELELKNQRKSSDDNLTCQSFASFFDSKSLLISMKPPKPLGVSPVEKSNGP</sequence>
<evidence type="ECO:0000313" key="6">
    <source>
        <dbReference type="EMBL" id="OWM88778.1"/>
    </source>
</evidence>